<keyword evidence="16" id="KW-1185">Reference proteome</keyword>
<evidence type="ECO:0000313" key="15">
    <source>
        <dbReference type="EMBL" id="SFE88637.1"/>
    </source>
</evidence>
<dbReference type="InterPro" id="IPR049261">
    <property type="entry name" value="RecA-like_C"/>
</dbReference>
<dbReference type="PROSITE" id="PS50162">
    <property type="entry name" value="RECA_2"/>
    <property type="match status" value="1"/>
</dbReference>
<feature type="binding site" evidence="9">
    <location>
        <begin position="67"/>
        <end position="74"/>
    </location>
    <ligand>
        <name>ATP</name>
        <dbReference type="ChEBI" id="CHEBI:30616"/>
    </ligand>
</feature>
<dbReference type="InterPro" id="IPR023400">
    <property type="entry name" value="RecA_C_sf"/>
</dbReference>
<reference evidence="16" key="1">
    <citation type="submission" date="2016-10" db="EMBL/GenBank/DDBJ databases">
        <authorList>
            <person name="Varghese N."/>
            <person name="Submissions S."/>
        </authorList>
    </citation>
    <scope>NUCLEOTIDE SEQUENCE [LARGE SCALE GENOMIC DNA]</scope>
    <source>
        <strain evidence="16">DSM 19083</strain>
    </source>
</reference>
<evidence type="ECO:0000259" key="13">
    <source>
        <dbReference type="PROSITE" id="PS50162"/>
    </source>
</evidence>
<dbReference type="InterPro" id="IPR027417">
    <property type="entry name" value="P-loop_NTPase"/>
</dbReference>
<evidence type="ECO:0000256" key="9">
    <source>
        <dbReference type="HAMAP-Rule" id="MF_00268"/>
    </source>
</evidence>
<evidence type="ECO:0000256" key="5">
    <source>
        <dbReference type="ARBA" id="ARBA00023125"/>
    </source>
</evidence>
<dbReference type="OrthoDB" id="9776733at2"/>
<dbReference type="RefSeq" id="WP_093375420.1">
    <property type="nucleotide sequence ID" value="NZ_BNAN01000001.1"/>
</dbReference>
<dbReference type="InterPro" id="IPR003593">
    <property type="entry name" value="AAA+_ATPase"/>
</dbReference>
<dbReference type="InterPro" id="IPR020588">
    <property type="entry name" value="RecA_ATP-bd"/>
</dbReference>
<feature type="compositionally biased region" description="Low complexity" evidence="12">
    <location>
        <begin position="331"/>
        <end position="349"/>
    </location>
</feature>
<feature type="domain" description="RecA family profile 1" evidence="13">
    <location>
        <begin position="37"/>
        <end position="196"/>
    </location>
</feature>
<dbReference type="SUPFAM" id="SSF54752">
    <property type="entry name" value="RecA protein, C-terminal domain"/>
    <property type="match status" value="1"/>
</dbReference>
<dbReference type="PROSITE" id="PS50163">
    <property type="entry name" value="RECA_3"/>
    <property type="match status" value="1"/>
</dbReference>
<feature type="domain" description="RecA family profile 2" evidence="14">
    <location>
        <begin position="201"/>
        <end position="274"/>
    </location>
</feature>
<accession>A0A1I2E7F3</accession>
<keyword evidence="5 9" id="KW-0238">DNA-binding</keyword>
<comment type="similarity">
    <text evidence="1 9 11">Belongs to the RecA family.</text>
</comment>
<dbReference type="EMBL" id="FONZ01000001">
    <property type="protein sequence ID" value="SFE88637.1"/>
    <property type="molecule type" value="Genomic_DNA"/>
</dbReference>
<dbReference type="HAMAP" id="MF_00268">
    <property type="entry name" value="RecA"/>
    <property type="match status" value="1"/>
</dbReference>
<dbReference type="GO" id="GO:0006310">
    <property type="term" value="P:DNA recombination"/>
    <property type="evidence" value="ECO:0007669"/>
    <property type="project" value="UniProtKB-UniRule"/>
</dbReference>
<dbReference type="InterPro" id="IPR049428">
    <property type="entry name" value="RecA-like_N"/>
</dbReference>
<evidence type="ECO:0000256" key="12">
    <source>
        <dbReference type="SAM" id="MobiDB-lite"/>
    </source>
</evidence>
<keyword evidence="6 9" id="KW-0233">DNA recombination</keyword>
<gene>
    <name evidence="9" type="primary">recA</name>
    <name evidence="15" type="ORF">SAMN04488035_0921</name>
</gene>
<evidence type="ECO:0000256" key="4">
    <source>
        <dbReference type="ARBA" id="ARBA00022840"/>
    </source>
</evidence>
<dbReference type="GO" id="GO:0003697">
    <property type="term" value="F:single-stranded DNA binding"/>
    <property type="evidence" value="ECO:0007669"/>
    <property type="project" value="UniProtKB-UniRule"/>
</dbReference>
<evidence type="ECO:0000256" key="7">
    <source>
        <dbReference type="ARBA" id="ARBA00023236"/>
    </source>
</evidence>
<dbReference type="PANTHER" id="PTHR45900:SF1">
    <property type="entry name" value="MITOCHONDRIAL DNA REPAIR PROTEIN RECA HOMOLOG-RELATED"/>
    <property type="match status" value="1"/>
</dbReference>
<dbReference type="SMART" id="SM00382">
    <property type="entry name" value="AAA"/>
    <property type="match status" value="1"/>
</dbReference>
<dbReference type="InterPro" id="IPR020584">
    <property type="entry name" value="DNA_recomb/repair_RecA_CS"/>
</dbReference>
<keyword evidence="4 9" id="KW-0067">ATP-binding</keyword>
<dbReference type="PANTHER" id="PTHR45900">
    <property type="entry name" value="RECA"/>
    <property type="match status" value="1"/>
</dbReference>
<keyword evidence="9 11" id="KW-0227">DNA damage</keyword>
<protein>
    <recommendedName>
        <fullName evidence="2 9">Protein RecA</fullName>
    </recommendedName>
    <alternativeName>
        <fullName evidence="8 9">Recombinase A</fullName>
    </alternativeName>
</protein>
<evidence type="ECO:0000256" key="10">
    <source>
        <dbReference type="RuleBase" id="RU000526"/>
    </source>
</evidence>
<evidence type="ECO:0000256" key="3">
    <source>
        <dbReference type="ARBA" id="ARBA00022741"/>
    </source>
</evidence>
<dbReference type="SUPFAM" id="SSF52540">
    <property type="entry name" value="P-loop containing nucleoside triphosphate hydrolases"/>
    <property type="match status" value="1"/>
</dbReference>
<evidence type="ECO:0000256" key="8">
    <source>
        <dbReference type="ARBA" id="ARBA00033319"/>
    </source>
</evidence>
<dbReference type="Pfam" id="PF00154">
    <property type="entry name" value="RecA_N"/>
    <property type="match status" value="1"/>
</dbReference>
<keyword evidence="3 9" id="KW-0547">Nucleotide-binding</keyword>
<keyword evidence="9" id="KW-0963">Cytoplasm</keyword>
<dbReference type="GO" id="GO:0005524">
    <property type="term" value="F:ATP binding"/>
    <property type="evidence" value="ECO:0007669"/>
    <property type="project" value="UniProtKB-UniRule"/>
</dbReference>
<dbReference type="Gene3D" id="3.40.50.300">
    <property type="entry name" value="P-loop containing nucleotide triphosphate hydrolases"/>
    <property type="match status" value="1"/>
</dbReference>
<evidence type="ECO:0000259" key="14">
    <source>
        <dbReference type="PROSITE" id="PS50163"/>
    </source>
</evidence>
<name>A0A1I2E7F3_9MICO</name>
<dbReference type="Pfam" id="PF21096">
    <property type="entry name" value="RecA_C"/>
    <property type="match status" value="1"/>
</dbReference>
<proteinExistence type="inferred from homology"/>
<dbReference type="AlphaFoldDB" id="A0A1I2E7F3"/>
<dbReference type="CDD" id="cd00983">
    <property type="entry name" value="RecA"/>
    <property type="match status" value="1"/>
</dbReference>
<evidence type="ECO:0000313" key="16">
    <source>
        <dbReference type="Proteomes" id="UP000198520"/>
    </source>
</evidence>
<organism evidence="15 16">
    <name type="scientific">Flavimobilis marinus</name>
    <dbReference type="NCBI Taxonomy" id="285351"/>
    <lineage>
        <taxon>Bacteria</taxon>
        <taxon>Bacillati</taxon>
        <taxon>Actinomycetota</taxon>
        <taxon>Actinomycetes</taxon>
        <taxon>Micrococcales</taxon>
        <taxon>Jonesiaceae</taxon>
        <taxon>Flavimobilis</taxon>
    </lineage>
</organism>
<dbReference type="FunFam" id="3.40.50.300:FF:000087">
    <property type="entry name" value="Recombinase RecA"/>
    <property type="match status" value="1"/>
</dbReference>
<evidence type="ECO:0000256" key="1">
    <source>
        <dbReference type="ARBA" id="ARBA00009391"/>
    </source>
</evidence>
<evidence type="ECO:0000256" key="2">
    <source>
        <dbReference type="ARBA" id="ARBA00015553"/>
    </source>
</evidence>
<keyword evidence="9 10" id="KW-0234">DNA repair</keyword>
<dbReference type="GO" id="GO:0140664">
    <property type="term" value="F:ATP-dependent DNA damage sensor activity"/>
    <property type="evidence" value="ECO:0007669"/>
    <property type="project" value="InterPro"/>
</dbReference>
<dbReference type="Proteomes" id="UP000198520">
    <property type="component" value="Unassembled WGS sequence"/>
</dbReference>
<dbReference type="PRINTS" id="PR00142">
    <property type="entry name" value="RECA"/>
</dbReference>
<comment type="function">
    <text evidence="9">Can catalyze the hydrolysis of ATP in the presence of single-stranded DNA, the ATP-dependent uptake of single-stranded DNA by duplex DNA, and the ATP-dependent hybridization of homologous single-stranded DNAs. It interacts with LexA causing its activation and leading to its autocatalytic cleavage.</text>
</comment>
<dbReference type="PROSITE" id="PS00321">
    <property type="entry name" value="RECA_1"/>
    <property type="match status" value="1"/>
</dbReference>
<dbReference type="GO" id="GO:0003684">
    <property type="term" value="F:damaged DNA binding"/>
    <property type="evidence" value="ECO:0007669"/>
    <property type="project" value="UniProtKB-UniRule"/>
</dbReference>
<feature type="region of interest" description="Disordered" evidence="12">
    <location>
        <begin position="329"/>
        <end position="356"/>
    </location>
</feature>
<dbReference type="STRING" id="285351.SAMN04488035_0921"/>
<evidence type="ECO:0000256" key="6">
    <source>
        <dbReference type="ARBA" id="ARBA00023172"/>
    </source>
</evidence>
<keyword evidence="7 9" id="KW-0742">SOS response</keyword>
<dbReference type="InterPro" id="IPR020587">
    <property type="entry name" value="RecA_monomer-monomer_interface"/>
</dbReference>
<dbReference type="GO" id="GO:0006281">
    <property type="term" value="P:DNA repair"/>
    <property type="evidence" value="ECO:0007669"/>
    <property type="project" value="UniProtKB-UniRule"/>
</dbReference>
<evidence type="ECO:0000256" key="11">
    <source>
        <dbReference type="RuleBase" id="RU004527"/>
    </source>
</evidence>
<sequence length="356" mass="37624">MAAAMDREKALEAALGQIDRQFGKGSVMRLGDETRAPVEVIPTGSIALDIALGIGGLPRGRVVEIYGPESSGKTTVALHAVASAQRAGGIAAFIDAEHALDPEYAKKLGVDTDALLVSQPDTGEQALEIMDMLIRSGAIDIVVIDSVAALVPKAEIEGEMGDSHVGLQARLMSQALRKITGALSSSNTTAIFINQLREKIGVFFGSPETTTGGKALKFYASVRMDIRRIETLKEGTDAVGNRTRVKVVKNKMAPPFKQAEFDILYGVGISREGGLIDMGVEQGIVRKSGSWFTCDGDQLGQGKENARGFLRDNPDLANDIERRIKEKLGIGPKPEGGAAPVAAAPAVSKGGKKVDF</sequence>
<dbReference type="GO" id="GO:0009432">
    <property type="term" value="P:SOS response"/>
    <property type="evidence" value="ECO:0007669"/>
    <property type="project" value="UniProtKB-UniRule"/>
</dbReference>
<comment type="subcellular location">
    <subcellularLocation>
        <location evidence="9">Cytoplasm</location>
    </subcellularLocation>
</comment>
<dbReference type="GO" id="GO:0005829">
    <property type="term" value="C:cytosol"/>
    <property type="evidence" value="ECO:0007669"/>
    <property type="project" value="TreeGrafter"/>
</dbReference>
<dbReference type="InterPro" id="IPR013765">
    <property type="entry name" value="DNA_recomb/repair_RecA"/>
</dbReference>
<dbReference type="NCBIfam" id="TIGR02012">
    <property type="entry name" value="tigrfam_recA"/>
    <property type="match status" value="1"/>
</dbReference>